<dbReference type="GO" id="GO:0043565">
    <property type="term" value="F:sequence-specific DNA binding"/>
    <property type="evidence" value="ECO:0007669"/>
    <property type="project" value="TreeGrafter"/>
</dbReference>
<evidence type="ECO:0000313" key="7">
    <source>
        <dbReference type="Proteomes" id="UP000636949"/>
    </source>
</evidence>
<dbReference type="Pfam" id="PF00126">
    <property type="entry name" value="HTH_1"/>
    <property type="match status" value="1"/>
</dbReference>
<dbReference type="InterPro" id="IPR036390">
    <property type="entry name" value="WH_DNA-bd_sf"/>
</dbReference>
<dbReference type="OrthoDB" id="5526340at2"/>
<dbReference type="Gene3D" id="1.10.10.10">
    <property type="entry name" value="Winged helix-like DNA-binding domain superfamily/Winged helix DNA-binding domain"/>
    <property type="match status" value="1"/>
</dbReference>
<dbReference type="Pfam" id="PF03466">
    <property type="entry name" value="LysR_substrate"/>
    <property type="match status" value="1"/>
</dbReference>
<dbReference type="SUPFAM" id="SSF46785">
    <property type="entry name" value="Winged helix' DNA-binding domain"/>
    <property type="match status" value="1"/>
</dbReference>
<dbReference type="InterPro" id="IPR005119">
    <property type="entry name" value="LysR_subst-bd"/>
</dbReference>
<dbReference type="Gene3D" id="3.40.190.10">
    <property type="entry name" value="Periplasmic binding protein-like II"/>
    <property type="match status" value="2"/>
</dbReference>
<dbReference type="SUPFAM" id="SSF53850">
    <property type="entry name" value="Periplasmic binding protein-like II"/>
    <property type="match status" value="1"/>
</dbReference>
<keyword evidence="4" id="KW-0804">Transcription</keyword>
<organism evidence="6 7">
    <name type="scientific">Cysteiniphilum litorale</name>
    <dbReference type="NCBI Taxonomy" id="2056700"/>
    <lineage>
        <taxon>Bacteria</taxon>
        <taxon>Pseudomonadati</taxon>
        <taxon>Pseudomonadota</taxon>
        <taxon>Gammaproteobacteria</taxon>
        <taxon>Thiotrichales</taxon>
        <taxon>Fastidiosibacteraceae</taxon>
        <taxon>Cysteiniphilum</taxon>
    </lineage>
</organism>
<evidence type="ECO:0000259" key="5">
    <source>
        <dbReference type="PROSITE" id="PS50931"/>
    </source>
</evidence>
<accession>A0A8J3E7Z0</accession>
<dbReference type="AlphaFoldDB" id="A0A8J3E7Z0"/>
<reference evidence="6" key="1">
    <citation type="journal article" date="2014" name="Int. J. Syst. Evol. Microbiol.">
        <title>Complete genome sequence of Corynebacterium casei LMG S-19264T (=DSM 44701T), isolated from a smear-ripened cheese.</title>
        <authorList>
            <consortium name="US DOE Joint Genome Institute (JGI-PGF)"/>
            <person name="Walter F."/>
            <person name="Albersmeier A."/>
            <person name="Kalinowski J."/>
            <person name="Ruckert C."/>
        </authorList>
    </citation>
    <scope>NUCLEOTIDE SEQUENCE</scope>
    <source>
        <strain evidence="6">CGMCC 1.15758</strain>
    </source>
</reference>
<dbReference type="InterPro" id="IPR000847">
    <property type="entry name" value="LysR_HTH_N"/>
</dbReference>
<dbReference type="InterPro" id="IPR036388">
    <property type="entry name" value="WH-like_DNA-bd_sf"/>
</dbReference>
<dbReference type="Proteomes" id="UP000636949">
    <property type="component" value="Unassembled WGS sequence"/>
</dbReference>
<evidence type="ECO:0000256" key="4">
    <source>
        <dbReference type="ARBA" id="ARBA00023163"/>
    </source>
</evidence>
<sequence>MQLPPLKSLPYFIAVAKHKHFAQAAAELNLTAGAISQQIKQLEQYLGTTLFNRDTKHVELTHDGMRYYKEIEAALIHIEQATSQIKPLNQDTVQLRIFSTLAVQWLIPRLSDLYLKHPDINLNMMTSTELKTHDVDSADLSIQLGLADPTSKAVKLWQNQLVLVYNPQIIKANEIKNSPAIVVNHPLREKDWQSFCESAHLTIPSKKISVATTIHALQAVENGLGSCVTHLPLVYALIQNKRLSIWQDPLPLSQCYYLVDSQPHRHTANKKIVHDWLIEQAQQYFES</sequence>
<dbReference type="EMBL" id="BMJS01000002">
    <property type="protein sequence ID" value="GGF89299.1"/>
    <property type="molecule type" value="Genomic_DNA"/>
</dbReference>
<keyword evidence="2" id="KW-0805">Transcription regulation</keyword>
<gene>
    <name evidence="6" type="ORF">GCM10010995_03240</name>
</gene>
<dbReference type="GO" id="GO:0006351">
    <property type="term" value="P:DNA-templated transcription"/>
    <property type="evidence" value="ECO:0007669"/>
    <property type="project" value="TreeGrafter"/>
</dbReference>
<keyword evidence="7" id="KW-1185">Reference proteome</keyword>
<proteinExistence type="inferred from homology"/>
<evidence type="ECO:0000256" key="3">
    <source>
        <dbReference type="ARBA" id="ARBA00023125"/>
    </source>
</evidence>
<dbReference type="FunFam" id="1.10.10.10:FF:000001">
    <property type="entry name" value="LysR family transcriptional regulator"/>
    <property type="match status" value="1"/>
</dbReference>
<evidence type="ECO:0000256" key="2">
    <source>
        <dbReference type="ARBA" id="ARBA00023015"/>
    </source>
</evidence>
<protein>
    <submittedName>
        <fullName evidence="6">LysR family transcriptional regulator</fullName>
    </submittedName>
</protein>
<dbReference type="PANTHER" id="PTHR30537:SF74">
    <property type="entry name" value="HTH-TYPE TRANSCRIPTIONAL REGULATOR TRPI"/>
    <property type="match status" value="1"/>
</dbReference>
<name>A0A8J3E7Z0_9GAMM</name>
<dbReference type="GO" id="GO:0003700">
    <property type="term" value="F:DNA-binding transcription factor activity"/>
    <property type="evidence" value="ECO:0007669"/>
    <property type="project" value="InterPro"/>
</dbReference>
<comment type="similarity">
    <text evidence="1">Belongs to the LysR transcriptional regulatory family.</text>
</comment>
<reference evidence="6" key="2">
    <citation type="submission" date="2020-09" db="EMBL/GenBank/DDBJ databases">
        <authorList>
            <person name="Sun Q."/>
            <person name="Zhou Y."/>
        </authorList>
    </citation>
    <scope>NUCLEOTIDE SEQUENCE</scope>
    <source>
        <strain evidence="6">CGMCC 1.15758</strain>
    </source>
</reference>
<evidence type="ECO:0000313" key="6">
    <source>
        <dbReference type="EMBL" id="GGF89299.1"/>
    </source>
</evidence>
<dbReference type="PANTHER" id="PTHR30537">
    <property type="entry name" value="HTH-TYPE TRANSCRIPTIONAL REGULATOR"/>
    <property type="match status" value="1"/>
</dbReference>
<evidence type="ECO:0000256" key="1">
    <source>
        <dbReference type="ARBA" id="ARBA00009437"/>
    </source>
</evidence>
<dbReference type="InterPro" id="IPR058163">
    <property type="entry name" value="LysR-type_TF_proteobact-type"/>
</dbReference>
<keyword evidence="3" id="KW-0238">DNA-binding</keyword>
<dbReference type="RefSeq" id="WP_117001424.1">
    <property type="nucleotide sequence ID" value="NZ_BMJS01000002.1"/>
</dbReference>
<feature type="domain" description="HTH lysR-type" evidence="5">
    <location>
        <begin position="4"/>
        <end position="61"/>
    </location>
</feature>
<comment type="caution">
    <text evidence="6">The sequence shown here is derived from an EMBL/GenBank/DDBJ whole genome shotgun (WGS) entry which is preliminary data.</text>
</comment>
<dbReference type="PROSITE" id="PS50931">
    <property type="entry name" value="HTH_LYSR"/>
    <property type="match status" value="1"/>
</dbReference>
<dbReference type="PRINTS" id="PR00039">
    <property type="entry name" value="HTHLYSR"/>
</dbReference>